<keyword evidence="4" id="KW-1185">Reference proteome</keyword>
<gene>
    <name evidence="3" type="ORF">BWR60_23370</name>
</gene>
<feature type="region of interest" description="Disordered" evidence="1">
    <location>
        <begin position="64"/>
        <end position="87"/>
    </location>
</feature>
<evidence type="ECO:0000259" key="2">
    <source>
        <dbReference type="Pfam" id="PF01052"/>
    </source>
</evidence>
<reference evidence="4" key="1">
    <citation type="submission" date="2017-05" db="EMBL/GenBank/DDBJ databases">
        <authorList>
            <person name="Macchi M."/>
            <person name="Festa S."/>
            <person name="Coppotelli B.M."/>
            <person name="Morelli I.S."/>
        </authorList>
    </citation>
    <scope>NUCLEOTIDE SEQUENCE [LARGE SCALE GENOMIC DNA]</scope>
    <source>
        <strain evidence="4">I</strain>
    </source>
</reference>
<dbReference type="STRING" id="1122125.GCA_000423185_02327"/>
<dbReference type="Pfam" id="PF01052">
    <property type="entry name" value="FliMN_C"/>
    <property type="match status" value="1"/>
</dbReference>
<dbReference type="OrthoDB" id="7824563at2"/>
<dbReference type="Gene3D" id="2.30.330.10">
    <property type="entry name" value="SpoA-like"/>
    <property type="match status" value="1"/>
</dbReference>
<dbReference type="AlphaFoldDB" id="A0A211ZHT4"/>
<evidence type="ECO:0000313" key="4">
    <source>
        <dbReference type="Proteomes" id="UP000196655"/>
    </source>
</evidence>
<protein>
    <recommendedName>
        <fullName evidence="2">Flagellar motor switch protein FliN-like C-terminal domain-containing protein</fullName>
    </recommendedName>
</protein>
<dbReference type="InterPro" id="IPR001543">
    <property type="entry name" value="FliN-like_C"/>
</dbReference>
<dbReference type="InterPro" id="IPR036429">
    <property type="entry name" value="SpoA-like_sf"/>
</dbReference>
<dbReference type="SUPFAM" id="SSF101801">
    <property type="entry name" value="Surface presentation of antigens (SPOA)"/>
    <property type="match status" value="1"/>
</dbReference>
<sequence length="87" mass="9075">MPALSRRVELSALAVFGEVSATPAEILRWRPGDTIPLPAGDADRARLVAGGRILGHGTIGHSRGARALRIEPPDHPAPLAGLEGGER</sequence>
<organism evidence="3 4">
    <name type="scientific">Inquilinus limosus</name>
    <dbReference type="NCBI Taxonomy" id="171674"/>
    <lineage>
        <taxon>Bacteria</taxon>
        <taxon>Pseudomonadati</taxon>
        <taxon>Pseudomonadota</taxon>
        <taxon>Alphaproteobacteria</taxon>
        <taxon>Rhodospirillales</taxon>
        <taxon>Rhodospirillaceae</taxon>
        <taxon>Inquilinus</taxon>
    </lineage>
</organism>
<dbReference type="EMBL" id="NHON01000051">
    <property type="protein sequence ID" value="OWJ64734.1"/>
    <property type="molecule type" value="Genomic_DNA"/>
</dbReference>
<name>A0A211ZHT4_9PROT</name>
<evidence type="ECO:0000256" key="1">
    <source>
        <dbReference type="SAM" id="MobiDB-lite"/>
    </source>
</evidence>
<comment type="caution">
    <text evidence="3">The sequence shown here is derived from an EMBL/GenBank/DDBJ whole genome shotgun (WGS) entry which is preliminary data.</text>
</comment>
<accession>A0A211ZHT4</accession>
<feature type="domain" description="Flagellar motor switch protein FliN-like C-terminal" evidence="2">
    <location>
        <begin position="7"/>
        <end position="71"/>
    </location>
</feature>
<proteinExistence type="predicted"/>
<evidence type="ECO:0000313" key="3">
    <source>
        <dbReference type="EMBL" id="OWJ64734.1"/>
    </source>
</evidence>
<dbReference type="Proteomes" id="UP000196655">
    <property type="component" value="Unassembled WGS sequence"/>
</dbReference>